<keyword evidence="1" id="KW-0812">Transmembrane</keyword>
<reference evidence="3" key="1">
    <citation type="journal article" date="2010" name="Nat. Biotechnol.">
        <title>Draft genome sequence of the oilseed species Ricinus communis.</title>
        <authorList>
            <person name="Chan A.P."/>
            <person name="Crabtree J."/>
            <person name="Zhao Q."/>
            <person name="Lorenzi H."/>
            <person name="Orvis J."/>
            <person name="Puiu D."/>
            <person name="Melake-Berhan A."/>
            <person name="Jones K.M."/>
            <person name="Redman J."/>
            <person name="Chen G."/>
            <person name="Cahoon E.B."/>
            <person name="Gedil M."/>
            <person name="Stanke M."/>
            <person name="Haas B.J."/>
            <person name="Wortman J.R."/>
            <person name="Fraser-Liggett C.M."/>
            <person name="Ravel J."/>
            <person name="Rabinowicz P.D."/>
        </authorList>
    </citation>
    <scope>NUCLEOTIDE SEQUENCE [LARGE SCALE GENOMIC DNA]</scope>
    <source>
        <strain evidence="3">cv. Hale</strain>
    </source>
</reference>
<dbReference type="AlphaFoldDB" id="B9SQJ9"/>
<sequence length="59" mass="6690">MEAKRSYLHALPILLFIISISIGFITIDVQSFTIEEATIKEIQKAFTESKLTSKQLVSF</sequence>
<evidence type="ECO:0000313" key="2">
    <source>
        <dbReference type="EMBL" id="EEF34106.1"/>
    </source>
</evidence>
<protein>
    <submittedName>
        <fullName evidence="2">Uncharacterized protein</fullName>
    </submittedName>
</protein>
<feature type="transmembrane region" description="Helical" evidence="1">
    <location>
        <begin position="7"/>
        <end position="27"/>
    </location>
</feature>
<accession>B9SQJ9</accession>
<dbReference type="Proteomes" id="UP000008311">
    <property type="component" value="Unassembled WGS sequence"/>
</dbReference>
<keyword evidence="1" id="KW-0472">Membrane</keyword>
<dbReference type="InParanoid" id="B9SQJ9"/>
<dbReference type="EMBL" id="EQ974087">
    <property type="protein sequence ID" value="EEF34106.1"/>
    <property type="molecule type" value="Genomic_DNA"/>
</dbReference>
<name>B9SQJ9_RICCO</name>
<organism evidence="2 3">
    <name type="scientific">Ricinus communis</name>
    <name type="common">Castor bean</name>
    <dbReference type="NCBI Taxonomy" id="3988"/>
    <lineage>
        <taxon>Eukaryota</taxon>
        <taxon>Viridiplantae</taxon>
        <taxon>Streptophyta</taxon>
        <taxon>Embryophyta</taxon>
        <taxon>Tracheophyta</taxon>
        <taxon>Spermatophyta</taxon>
        <taxon>Magnoliopsida</taxon>
        <taxon>eudicotyledons</taxon>
        <taxon>Gunneridae</taxon>
        <taxon>Pentapetalae</taxon>
        <taxon>rosids</taxon>
        <taxon>fabids</taxon>
        <taxon>Malpighiales</taxon>
        <taxon>Euphorbiaceae</taxon>
        <taxon>Acalyphoideae</taxon>
        <taxon>Acalypheae</taxon>
        <taxon>Ricinus</taxon>
    </lineage>
</organism>
<evidence type="ECO:0000313" key="3">
    <source>
        <dbReference type="Proteomes" id="UP000008311"/>
    </source>
</evidence>
<keyword evidence="1" id="KW-1133">Transmembrane helix</keyword>
<keyword evidence="3" id="KW-1185">Reference proteome</keyword>
<evidence type="ECO:0000256" key="1">
    <source>
        <dbReference type="SAM" id="Phobius"/>
    </source>
</evidence>
<proteinExistence type="predicted"/>
<gene>
    <name evidence="2" type="ORF">RCOM_0739070</name>
</gene>